<comment type="caution">
    <text evidence="7">The sequence shown here is derived from an EMBL/GenBank/DDBJ whole genome shotgun (WGS) entry which is preliminary data.</text>
</comment>
<dbReference type="EMBL" id="JBJUIK010000016">
    <property type="protein sequence ID" value="KAL3500745.1"/>
    <property type="molecule type" value="Genomic_DNA"/>
</dbReference>
<gene>
    <name evidence="7" type="ORF">ACH5RR_039838</name>
</gene>
<keyword evidence="8" id="KW-1185">Reference proteome</keyword>
<evidence type="ECO:0000259" key="6">
    <source>
        <dbReference type="Pfam" id="PF03168"/>
    </source>
</evidence>
<dbReference type="AlphaFoldDB" id="A0ABD2Y3G7"/>
<keyword evidence="3 5" id="KW-1133">Transmembrane helix</keyword>
<dbReference type="PANTHER" id="PTHR31234">
    <property type="entry name" value="LATE EMBRYOGENESIS ABUNDANT (LEA) HYDROXYPROLINE-RICH GLYCOPROTEIN FAMILY"/>
    <property type="match status" value="1"/>
</dbReference>
<proteinExistence type="predicted"/>
<comment type="subcellular location">
    <subcellularLocation>
        <location evidence="1">Membrane</location>
        <topology evidence="1">Single-pass membrane protein</topology>
    </subcellularLocation>
</comment>
<evidence type="ECO:0000256" key="2">
    <source>
        <dbReference type="ARBA" id="ARBA00022692"/>
    </source>
</evidence>
<name>A0ABD2Y3G7_9GENT</name>
<dbReference type="Proteomes" id="UP001630127">
    <property type="component" value="Unassembled WGS sequence"/>
</dbReference>
<keyword evidence="2 5" id="KW-0812">Transmembrane</keyword>
<evidence type="ECO:0000256" key="3">
    <source>
        <dbReference type="ARBA" id="ARBA00022989"/>
    </source>
</evidence>
<evidence type="ECO:0000256" key="5">
    <source>
        <dbReference type="SAM" id="Phobius"/>
    </source>
</evidence>
<dbReference type="InterPro" id="IPR004864">
    <property type="entry name" value="LEA_2"/>
</dbReference>
<organism evidence="7 8">
    <name type="scientific">Cinchona calisaya</name>
    <dbReference type="NCBI Taxonomy" id="153742"/>
    <lineage>
        <taxon>Eukaryota</taxon>
        <taxon>Viridiplantae</taxon>
        <taxon>Streptophyta</taxon>
        <taxon>Embryophyta</taxon>
        <taxon>Tracheophyta</taxon>
        <taxon>Spermatophyta</taxon>
        <taxon>Magnoliopsida</taxon>
        <taxon>eudicotyledons</taxon>
        <taxon>Gunneridae</taxon>
        <taxon>Pentapetalae</taxon>
        <taxon>asterids</taxon>
        <taxon>lamiids</taxon>
        <taxon>Gentianales</taxon>
        <taxon>Rubiaceae</taxon>
        <taxon>Cinchonoideae</taxon>
        <taxon>Cinchoneae</taxon>
        <taxon>Cinchona</taxon>
    </lineage>
</organism>
<protein>
    <recommendedName>
        <fullName evidence="6">Late embryogenesis abundant protein LEA-2 subgroup domain-containing protein</fullName>
    </recommendedName>
</protein>
<evidence type="ECO:0000256" key="1">
    <source>
        <dbReference type="ARBA" id="ARBA00004167"/>
    </source>
</evidence>
<feature type="transmembrane region" description="Helical" evidence="5">
    <location>
        <begin position="79"/>
        <end position="104"/>
    </location>
</feature>
<evidence type="ECO:0000313" key="8">
    <source>
        <dbReference type="Proteomes" id="UP001630127"/>
    </source>
</evidence>
<feature type="domain" description="Late embryogenesis abundant protein LEA-2 subgroup" evidence="6">
    <location>
        <begin position="140"/>
        <end position="244"/>
    </location>
</feature>
<evidence type="ECO:0000313" key="7">
    <source>
        <dbReference type="EMBL" id="KAL3500745.1"/>
    </source>
</evidence>
<sequence>MADRVYPSSKPNGTTITATAAAAAAVNPTANATNNPPQFPPAKSHLYNPMRHPYRPNPALHAKHNHRRCSCRRCFCICFFWSILIFLCILLLLAIAGAAFYVLYRPHRPNFSLSSMKISQFNLTTTADDVTRLTSKLNFTLSSKNPNKKITFFYNPITINLYLSNRQQVLLANGTFSNFTSPPGDVTIIHSTLSMTSLVLDTDSVTSLRSDLKSKNGLPLKMEMETKMKVKMEKLKSKKVGVKIVCEGISGAVPKSNKIPAVATINNSKCKVDLQIKIWKFNF</sequence>
<reference evidence="7 8" key="1">
    <citation type="submission" date="2024-11" db="EMBL/GenBank/DDBJ databases">
        <title>A near-complete genome assembly of Cinchona calisaya.</title>
        <authorList>
            <person name="Lian D.C."/>
            <person name="Zhao X.W."/>
            <person name="Wei L."/>
        </authorList>
    </citation>
    <scope>NUCLEOTIDE SEQUENCE [LARGE SCALE GENOMIC DNA]</scope>
    <source>
        <tissue evidence="7">Nenye</tissue>
    </source>
</reference>
<evidence type="ECO:0000256" key="4">
    <source>
        <dbReference type="ARBA" id="ARBA00023136"/>
    </source>
</evidence>
<dbReference type="InterPro" id="IPR044839">
    <property type="entry name" value="NDR1-like"/>
</dbReference>
<accession>A0ABD2Y3G7</accession>
<dbReference type="PANTHER" id="PTHR31234:SF6">
    <property type="entry name" value="LATE EMBRYOGENESIS ABUNDANT PROTEIN LEA-2 SUBGROUP DOMAIN-CONTAINING PROTEIN"/>
    <property type="match status" value="1"/>
</dbReference>
<dbReference type="GO" id="GO:0016020">
    <property type="term" value="C:membrane"/>
    <property type="evidence" value="ECO:0007669"/>
    <property type="project" value="UniProtKB-SubCell"/>
</dbReference>
<keyword evidence="4 5" id="KW-0472">Membrane</keyword>
<dbReference type="Pfam" id="PF03168">
    <property type="entry name" value="LEA_2"/>
    <property type="match status" value="1"/>
</dbReference>